<organism evidence="1 2">
    <name type="scientific">Neomicrococcus aestuarii</name>
    <dbReference type="NCBI Taxonomy" id="556325"/>
    <lineage>
        <taxon>Bacteria</taxon>
        <taxon>Bacillati</taxon>
        <taxon>Actinomycetota</taxon>
        <taxon>Actinomycetes</taxon>
        <taxon>Micrococcales</taxon>
        <taxon>Micrococcaceae</taxon>
        <taxon>Neomicrococcus</taxon>
    </lineage>
</organism>
<proteinExistence type="predicted"/>
<name>A0A1L2ZNL1_9MICC</name>
<dbReference type="Proteomes" id="UP000183530">
    <property type="component" value="Chromosome"/>
</dbReference>
<dbReference type="KEGG" id="nae:BHE16_06540"/>
<dbReference type="EMBL" id="CP018135">
    <property type="protein sequence ID" value="APF40726.1"/>
    <property type="molecule type" value="Genomic_DNA"/>
</dbReference>
<reference evidence="1 2" key="1">
    <citation type="submission" date="2016-11" db="EMBL/GenBank/DDBJ databases">
        <title>Genome sequencing of Zhihengliuella aestuarii B18 antagonistic to Plasmodiophora brassicae.</title>
        <authorList>
            <person name="Luo Y."/>
        </authorList>
    </citation>
    <scope>NUCLEOTIDE SEQUENCE [LARGE SCALE GENOMIC DNA]</scope>
    <source>
        <strain evidence="1 2">B18</strain>
    </source>
</reference>
<evidence type="ECO:0000313" key="2">
    <source>
        <dbReference type="Proteomes" id="UP000183530"/>
    </source>
</evidence>
<dbReference type="OrthoDB" id="7705852at2"/>
<keyword evidence="2" id="KW-1185">Reference proteome</keyword>
<dbReference type="RefSeq" id="WP_071894202.1">
    <property type="nucleotide sequence ID" value="NZ_CP018135.1"/>
</dbReference>
<gene>
    <name evidence="1" type="ORF">BHE16_06540</name>
</gene>
<dbReference type="AlphaFoldDB" id="A0A1L2ZNL1"/>
<protein>
    <submittedName>
        <fullName evidence="1">Uncharacterized protein</fullName>
    </submittedName>
</protein>
<sequence length="691" mass="74292">MKTAHSLDHALSAFVLRWGIAATYARFFADVAGESFQPPAADFTATGLYAQARTGEPGDANLDDLGASPKGQPRYILSGAHWDERADTAYNLDWHVQSGSAGSEAPEWVRVNRDAADNRVADPSTVTWYNGATWQTSGRRMDAERAPLAQSRTGVALSPVDTHEPWRDKFLSAAAAFASDERTVAYIQSLIDQAHPGEEPAGEPTSVARSCVNALIAPDALANDQLLAAHFRTVATYVTAKDASEAAVQQGISNIRRVYAHLTSGVPLGTQGGTVPFEYDAAARLLQPAEAPALVRVWDAPRLQPYVSPQDAETLDMVRRVIIAWAQAAIDEAERGVDFDERRFTFTRFGLTARTPDGFGTAGLIALAPSRVVVFGWHSGTPSGVESADFQRFFGLNNSTTRAPKWVPLGFLEWLTERRAAQLQWFDRGQWSSAIPQVEAAIRPFGAAGPGGFNLSHVAPALLSLRVGQQEAPALTSGDSEEVRAMKETLAAYLAGDSVLSVGYHAYPSLNDDATRVRGEACARVSSLLRQRVQSAAALAAVDRVLSGSEEPRFQPAFVDPTEDLISDDASVDAQTSADDLVAVALSETAVADIPDSAWDVEARLAERAQELGLVSTLRKTEVERLCRQAMGPLSGLKADAPVDVLTPHLKRVASDFGATVNDDQVASAISVLREAAQTVSRSVLPRPQRW</sequence>
<evidence type="ECO:0000313" key="1">
    <source>
        <dbReference type="EMBL" id="APF40726.1"/>
    </source>
</evidence>
<accession>A0A1L2ZNL1</accession>